<dbReference type="Proteomes" id="UP000319980">
    <property type="component" value="Unassembled WGS sequence"/>
</dbReference>
<keyword evidence="3" id="KW-1185">Reference proteome</keyword>
<reference evidence="2 3" key="1">
    <citation type="journal article" date="2008" name="Int. J. Syst. Evol. Microbiol.">
        <title>Luteimonas marina sp. nov., isolated from seawater.</title>
        <authorList>
            <person name="Baik K.S."/>
            <person name="Park S.C."/>
            <person name="Kim M.S."/>
            <person name="Kim E.M."/>
            <person name="Park C."/>
            <person name="Chun J."/>
            <person name="Seong C.N."/>
        </authorList>
    </citation>
    <scope>NUCLEOTIDE SEQUENCE [LARGE SCALE GENOMIC DNA]</scope>
    <source>
        <strain evidence="2 3">FR1330</strain>
    </source>
</reference>
<protein>
    <submittedName>
        <fullName evidence="2">Protein sip-5</fullName>
    </submittedName>
</protein>
<gene>
    <name evidence="2" type="ORF">FQY83_11855</name>
</gene>
<proteinExistence type="predicted"/>
<feature type="compositionally biased region" description="Basic and acidic residues" evidence="1">
    <location>
        <begin position="140"/>
        <end position="157"/>
    </location>
</feature>
<dbReference type="AlphaFoldDB" id="A0A5C5U0R3"/>
<comment type="caution">
    <text evidence="2">The sequence shown here is derived from an EMBL/GenBank/DDBJ whole genome shotgun (WGS) entry which is preliminary data.</text>
</comment>
<evidence type="ECO:0000313" key="2">
    <source>
        <dbReference type="EMBL" id="TWT19060.1"/>
    </source>
</evidence>
<feature type="compositionally biased region" description="Low complexity" evidence="1">
    <location>
        <begin position="130"/>
        <end position="139"/>
    </location>
</feature>
<dbReference type="RefSeq" id="WP_146388176.1">
    <property type="nucleotide sequence ID" value="NZ_VOHK01000005.1"/>
</dbReference>
<evidence type="ECO:0000313" key="3">
    <source>
        <dbReference type="Proteomes" id="UP000319980"/>
    </source>
</evidence>
<name>A0A5C5U0R3_9GAMM</name>
<organism evidence="2 3">
    <name type="scientific">Luteimonas marina</name>
    <dbReference type="NCBI Taxonomy" id="488485"/>
    <lineage>
        <taxon>Bacteria</taxon>
        <taxon>Pseudomonadati</taxon>
        <taxon>Pseudomonadota</taxon>
        <taxon>Gammaproteobacteria</taxon>
        <taxon>Lysobacterales</taxon>
        <taxon>Lysobacteraceae</taxon>
        <taxon>Luteimonas</taxon>
    </lineage>
</organism>
<feature type="compositionally biased region" description="Low complexity" evidence="1">
    <location>
        <begin position="95"/>
        <end position="122"/>
    </location>
</feature>
<evidence type="ECO:0000256" key="1">
    <source>
        <dbReference type="SAM" id="MobiDB-lite"/>
    </source>
</evidence>
<dbReference type="EMBL" id="VOHK01000005">
    <property type="protein sequence ID" value="TWT19060.1"/>
    <property type="molecule type" value="Genomic_DNA"/>
</dbReference>
<sequence>MNFEGLKRRVERAEQLVDGRIVQTTGHRAALGQRWREAWTPARIVIAGLLGGVLVAKARPLRTLGAVSGTRWVQLATSLSGLLASLKAAQSAESAEAAASGAEDAAAEAADTVEAVAGDEAGAPPPPAPQAGDDAAPHAVADRRRRPDAQWDSEPRPAEAATELSER</sequence>
<feature type="region of interest" description="Disordered" evidence="1">
    <location>
        <begin position="95"/>
        <end position="167"/>
    </location>
</feature>
<dbReference type="OrthoDB" id="6027991at2"/>
<accession>A0A5C5U0R3</accession>